<dbReference type="NCBIfam" id="TIGR01681">
    <property type="entry name" value="HAD-SF-IIIC"/>
    <property type="match status" value="1"/>
</dbReference>
<dbReference type="InterPro" id="IPR023214">
    <property type="entry name" value="HAD_sf"/>
</dbReference>
<dbReference type="Proteomes" id="UP000594260">
    <property type="component" value="Unplaced"/>
</dbReference>
<dbReference type="GeneID" id="111253337"/>
<dbReference type="InterPro" id="IPR035679">
    <property type="entry name" value="MDP-1_euk"/>
</dbReference>
<dbReference type="OrthoDB" id="2865258at2759"/>
<organism evidence="2 3">
    <name type="scientific">Varroa destructor</name>
    <name type="common">Honeybee mite</name>
    <dbReference type="NCBI Taxonomy" id="109461"/>
    <lineage>
        <taxon>Eukaryota</taxon>
        <taxon>Metazoa</taxon>
        <taxon>Ecdysozoa</taxon>
        <taxon>Arthropoda</taxon>
        <taxon>Chelicerata</taxon>
        <taxon>Arachnida</taxon>
        <taxon>Acari</taxon>
        <taxon>Parasitiformes</taxon>
        <taxon>Mesostigmata</taxon>
        <taxon>Gamasina</taxon>
        <taxon>Dermanyssoidea</taxon>
        <taxon>Varroidae</taxon>
        <taxon>Varroa</taxon>
    </lineage>
</organism>
<dbReference type="PANTHER" id="PTHR17901">
    <property type="entry name" value="MAGNESIUM-DEPENDENT PHOSPHATASE 1 MDP1"/>
    <property type="match status" value="1"/>
</dbReference>
<dbReference type="AlphaFoldDB" id="A0A7M7MIT1"/>
<reference evidence="2" key="1">
    <citation type="submission" date="2021-01" db="UniProtKB">
        <authorList>
            <consortium name="EnsemblMetazoa"/>
        </authorList>
    </citation>
    <scope>IDENTIFICATION</scope>
</reference>
<dbReference type="EnsemblMetazoa" id="XM_022812590">
    <property type="protein sequence ID" value="XP_022668325"/>
    <property type="gene ID" value="LOC111253337"/>
</dbReference>
<dbReference type="SFLD" id="SFLDS00003">
    <property type="entry name" value="Haloacid_Dehalogenase"/>
    <property type="match status" value="1"/>
</dbReference>
<protein>
    <recommendedName>
        <fullName evidence="4">Magnesium-dependent phosphatase 1</fullName>
    </recommendedName>
</protein>
<dbReference type="Gene3D" id="3.40.50.1000">
    <property type="entry name" value="HAD superfamily/HAD-like"/>
    <property type="match status" value="1"/>
</dbReference>
<proteinExistence type="predicted"/>
<dbReference type="GO" id="GO:0003993">
    <property type="term" value="F:acid phosphatase activity"/>
    <property type="evidence" value="ECO:0007669"/>
    <property type="project" value="TreeGrafter"/>
</dbReference>
<sequence length="200" mass="22847">MFLGTAGLALFSAGLVGCFQKSVSSVLRTSTMTAKSNERPKLVVFDLDYTLWPQHVDTTVHPPLRKDKLGNVFDSYGQAVKPFPEVPTLLEYLRSEGYQIAAASRTDAPPVANELIKLLDWDHYFDYREIYPGCKKTHFMRFQKSSGITFTDMIFFDDEMRNIRDVSQLGVTAIYVRSEGMTRRLFDQGLAQWRKENVKS</sequence>
<dbReference type="InterPro" id="IPR010033">
    <property type="entry name" value="HAD_SF_ppase_IIIC"/>
</dbReference>
<dbReference type="CDD" id="cd07501">
    <property type="entry name" value="HAD_MDP-1_like"/>
    <property type="match status" value="1"/>
</dbReference>
<accession>A0A7M7MIT1</accession>
<dbReference type="NCBIfam" id="TIGR01685">
    <property type="entry name" value="MDP-1"/>
    <property type="match status" value="1"/>
</dbReference>
<dbReference type="InParanoid" id="A0A7M7MIT1"/>
<dbReference type="SFLD" id="SFLDG01131">
    <property type="entry name" value="C1.5.2:_MDP_Like"/>
    <property type="match status" value="1"/>
</dbReference>
<feature type="signal peptide" evidence="1">
    <location>
        <begin position="1"/>
        <end position="18"/>
    </location>
</feature>
<evidence type="ECO:0000256" key="1">
    <source>
        <dbReference type="SAM" id="SignalP"/>
    </source>
</evidence>
<dbReference type="PANTHER" id="PTHR17901:SF14">
    <property type="entry name" value="MAGNESIUM-DEPENDENT PHOSPHATASE 1"/>
    <property type="match status" value="1"/>
</dbReference>
<feature type="chain" id="PRO_5029835897" description="Magnesium-dependent phosphatase 1" evidence="1">
    <location>
        <begin position="19"/>
        <end position="200"/>
    </location>
</feature>
<evidence type="ECO:0000313" key="3">
    <source>
        <dbReference type="Proteomes" id="UP000594260"/>
    </source>
</evidence>
<evidence type="ECO:0008006" key="4">
    <source>
        <dbReference type="Google" id="ProtNLM"/>
    </source>
</evidence>
<dbReference type="InterPro" id="IPR010036">
    <property type="entry name" value="MDP_1_eu_arc"/>
</dbReference>
<dbReference type="KEGG" id="vde:111253337"/>
<dbReference type="InterPro" id="IPR036412">
    <property type="entry name" value="HAD-like_sf"/>
</dbReference>
<keyword evidence="3" id="KW-1185">Reference proteome</keyword>
<dbReference type="SFLD" id="SFLDG01129">
    <property type="entry name" value="C1.5:_HAD__Beta-PGM__Phosphata"/>
    <property type="match status" value="1"/>
</dbReference>
<dbReference type="RefSeq" id="XP_022668325.1">
    <property type="nucleotide sequence ID" value="XM_022812590.1"/>
</dbReference>
<dbReference type="OMA" id="GVWAWRK"/>
<name>A0A7M7MIT1_VARDE</name>
<evidence type="ECO:0000313" key="2">
    <source>
        <dbReference type="EnsemblMetazoa" id="XP_022668325"/>
    </source>
</evidence>
<keyword evidence="1" id="KW-0732">Signal</keyword>
<dbReference type="Pfam" id="PF12689">
    <property type="entry name" value="Acid_PPase"/>
    <property type="match status" value="1"/>
</dbReference>
<dbReference type="SUPFAM" id="SSF56784">
    <property type="entry name" value="HAD-like"/>
    <property type="match status" value="1"/>
</dbReference>